<comment type="caution">
    <text evidence="3">The sequence shown here is derived from an EMBL/GenBank/DDBJ whole genome shotgun (WGS) entry which is preliminary data.</text>
</comment>
<proteinExistence type="predicted"/>
<feature type="region of interest" description="Disordered" evidence="1">
    <location>
        <begin position="69"/>
        <end position="135"/>
    </location>
</feature>
<feature type="transmembrane region" description="Helical" evidence="2">
    <location>
        <begin position="6"/>
        <end position="30"/>
    </location>
</feature>
<sequence length="223" mass="25433">MEQDGQNIILLIGVYVLAFFVIYSVATWLIKFVMRKLAKNDEQTHVYITAEEYDKEIKALKERIEKLESELSNKSDKPVQENLSTPSERFDSPDNAPCLSTINPPLDSNRRDFQSETKTEPLTQYLPPPSPDGVFHETFPQPRVGKTVYQMTTVDGNNGTFIFYDNRDALATAMISISQIVKTVCRVENNKNAPRNIVNVKEGQVVREGNSWRVVEKATVRFE</sequence>
<dbReference type="EMBL" id="RYYU01000001">
    <property type="protein sequence ID" value="RUL59316.1"/>
    <property type="molecule type" value="Genomic_DNA"/>
</dbReference>
<dbReference type="RefSeq" id="WP_126678476.1">
    <property type="nucleotide sequence ID" value="NZ_RYYU01000001.1"/>
</dbReference>
<dbReference type="AlphaFoldDB" id="A0A3S0PC97"/>
<organism evidence="3 4">
    <name type="scientific">Prevotella koreensis</name>
    <dbReference type="NCBI Taxonomy" id="2490854"/>
    <lineage>
        <taxon>Bacteria</taxon>
        <taxon>Pseudomonadati</taxon>
        <taxon>Bacteroidota</taxon>
        <taxon>Bacteroidia</taxon>
        <taxon>Bacteroidales</taxon>
        <taxon>Prevotellaceae</taxon>
        <taxon>Prevotella</taxon>
    </lineage>
</organism>
<feature type="compositionally biased region" description="Basic and acidic residues" evidence="1">
    <location>
        <begin position="69"/>
        <end position="79"/>
    </location>
</feature>
<evidence type="ECO:0000313" key="3">
    <source>
        <dbReference type="EMBL" id="RUL59316.1"/>
    </source>
</evidence>
<evidence type="ECO:0000313" key="4">
    <source>
        <dbReference type="Proteomes" id="UP000278983"/>
    </source>
</evidence>
<feature type="compositionally biased region" description="Basic and acidic residues" evidence="1">
    <location>
        <begin position="108"/>
        <end position="119"/>
    </location>
</feature>
<evidence type="ECO:0000256" key="2">
    <source>
        <dbReference type="SAM" id="Phobius"/>
    </source>
</evidence>
<gene>
    <name evidence="3" type="ORF">EHV08_05790</name>
</gene>
<name>A0A3S0PC97_9BACT</name>
<reference evidence="3 4" key="1">
    <citation type="submission" date="2018-12" db="EMBL/GenBank/DDBJ databases">
        <title>Genome sequencing of Prevotella sp. KCOM 3155 (= JS262).</title>
        <authorList>
            <person name="Kook J.-K."/>
            <person name="Park S.-N."/>
            <person name="Lim Y.K."/>
        </authorList>
    </citation>
    <scope>NUCLEOTIDE SEQUENCE [LARGE SCALE GENOMIC DNA]</scope>
    <source>
        <strain evidence="3 4">KCOM 3155</strain>
    </source>
</reference>
<keyword evidence="2" id="KW-1133">Transmembrane helix</keyword>
<protein>
    <submittedName>
        <fullName evidence="3">Uncharacterized protein</fullName>
    </submittedName>
</protein>
<dbReference type="OrthoDB" id="1068073at2"/>
<evidence type="ECO:0000256" key="1">
    <source>
        <dbReference type="SAM" id="MobiDB-lite"/>
    </source>
</evidence>
<keyword evidence="2" id="KW-0812">Transmembrane</keyword>
<keyword evidence="2" id="KW-0472">Membrane</keyword>
<accession>A0A3S0PC97</accession>
<dbReference type="Proteomes" id="UP000278983">
    <property type="component" value="Unassembled WGS sequence"/>
</dbReference>
<keyword evidence="4" id="KW-1185">Reference proteome</keyword>